<dbReference type="EMBL" id="NIVC01000167">
    <property type="protein sequence ID" value="PAA89043.1"/>
    <property type="molecule type" value="Genomic_DNA"/>
</dbReference>
<gene>
    <name evidence="3" type="ORF">BOX15_Mlig021479g1</name>
    <name evidence="4" type="ORF">BOX15_Mlig031841g2</name>
</gene>
<evidence type="ECO:0000256" key="2">
    <source>
        <dbReference type="SAM" id="MobiDB-lite"/>
    </source>
</evidence>
<dbReference type="EMBL" id="NIVC01003104">
    <property type="protein sequence ID" value="PAA53308.1"/>
    <property type="molecule type" value="Genomic_DNA"/>
</dbReference>
<evidence type="ECO:0000313" key="5">
    <source>
        <dbReference type="Proteomes" id="UP000215902"/>
    </source>
</evidence>
<evidence type="ECO:0000256" key="1">
    <source>
        <dbReference type="SAM" id="Coils"/>
    </source>
</evidence>
<protein>
    <submittedName>
        <fullName evidence="3">Uncharacterized protein</fullName>
    </submittedName>
</protein>
<dbReference type="Proteomes" id="UP000215902">
    <property type="component" value="Unassembled WGS sequence"/>
</dbReference>
<organism evidence="3 5">
    <name type="scientific">Macrostomum lignano</name>
    <dbReference type="NCBI Taxonomy" id="282301"/>
    <lineage>
        <taxon>Eukaryota</taxon>
        <taxon>Metazoa</taxon>
        <taxon>Spiralia</taxon>
        <taxon>Lophotrochozoa</taxon>
        <taxon>Platyhelminthes</taxon>
        <taxon>Rhabditophora</taxon>
        <taxon>Macrostomorpha</taxon>
        <taxon>Macrostomida</taxon>
        <taxon>Macrostomidae</taxon>
        <taxon>Macrostomum</taxon>
    </lineage>
</organism>
<feature type="coiled-coil region" evidence="1">
    <location>
        <begin position="13"/>
        <end position="40"/>
    </location>
</feature>
<keyword evidence="5" id="KW-1185">Reference proteome</keyword>
<dbReference type="AlphaFoldDB" id="A0A267DVK8"/>
<feature type="region of interest" description="Disordered" evidence="2">
    <location>
        <begin position="156"/>
        <end position="318"/>
    </location>
</feature>
<feature type="region of interest" description="Disordered" evidence="2">
    <location>
        <begin position="118"/>
        <end position="137"/>
    </location>
</feature>
<comment type="caution">
    <text evidence="3">The sequence shown here is derived from an EMBL/GenBank/DDBJ whole genome shotgun (WGS) entry which is preliminary data.</text>
</comment>
<keyword evidence="1" id="KW-0175">Coiled coil</keyword>
<feature type="compositionally biased region" description="Pro residues" evidence="2">
    <location>
        <begin position="161"/>
        <end position="171"/>
    </location>
</feature>
<evidence type="ECO:0000313" key="3">
    <source>
        <dbReference type="EMBL" id="PAA53308.1"/>
    </source>
</evidence>
<feature type="compositionally biased region" description="Low complexity" evidence="2">
    <location>
        <begin position="293"/>
        <end position="302"/>
    </location>
</feature>
<sequence length="342" mass="36451">MQQRPASPNAGDGADSRRRIQQLEHEAAELRTQLATVVALVRAAWAGSQEATDQLADAVNWTGEAAVEDLEPSASTLLLSHEQKEALRRRVSQLEDLLSQEELRAAWDTQKRRVSFRPTSGNASHFGGGSGGTGASATGIRVRDLVLPASGAPVARVSPRMPAPAPPPQPPDDLFDPQSLMARANARVQSAACPPPPRPNSSIGGGRQRPRTGGPAEQRRRQQSSSSSSSIPPTPIPSGPAGVSVIGERPLKFERGGGSAVESGGFSVRNQQQQQQQRLASGRLVPSGRRRGQQQQAQQQQADRLAAEVSAAEQRGGQLESEFDRVMLDLQRKLGLDSHGLV</sequence>
<accession>A0A267DVK8</accession>
<name>A0A267DVK8_9PLAT</name>
<reference evidence="3 5" key="1">
    <citation type="submission" date="2017-06" db="EMBL/GenBank/DDBJ databases">
        <title>A platform for efficient transgenesis in Macrostomum lignano, a flatworm model organism for stem cell research.</title>
        <authorList>
            <person name="Berezikov E."/>
        </authorList>
    </citation>
    <scope>NUCLEOTIDE SEQUENCE [LARGE SCALE GENOMIC DNA]</scope>
    <source>
        <strain evidence="3">DV1</strain>
        <tissue evidence="3">Whole organism</tissue>
    </source>
</reference>
<proteinExistence type="predicted"/>
<evidence type="ECO:0000313" key="4">
    <source>
        <dbReference type="EMBL" id="PAA89043.1"/>
    </source>
</evidence>